<evidence type="ECO:0000313" key="2">
    <source>
        <dbReference type="Proteomes" id="UP000309997"/>
    </source>
</evidence>
<gene>
    <name evidence="1" type="ORF">D5086_031875</name>
</gene>
<evidence type="ECO:0000313" key="1">
    <source>
        <dbReference type="EMBL" id="KAL3566460.1"/>
    </source>
</evidence>
<sequence>MLAVVEAVKAANVGCKRRRSPAMAEEALQEKRVALPEKKKARLLVLQNFKMYVAAVRLKKGGWEAMRKRQQNTAVTVMITTSYINFLF</sequence>
<organism evidence="1 2">
    <name type="scientific">Populus alba</name>
    <name type="common">White poplar</name>
    <dbReference type="NCBI Taxonomy" id="43335"/>
    <lineage>
        <taxon>Eukaryota</taxon>
        <taxon>Viridiplantae</taxon>
        <taxon>Streptophyta</taxon>
        <taxon>Embryophyta</taxon>
        <taxon>Tracheophyta</taxon>
        <taxon>Spermatophyta</taxon>
        <taxon>Magnoliopsida</taxon>
        <taxon>eudicotyledons</taxon>
        <taxon>Gunneridae</taxon>
        <taxon>Pentapetalae</taxon>
        <taxon>rosids</taxon>
        <taxon>fabids</taxon>
        <taxon>Malpighiales</taxon>
        <taxon>Salicaceae</taxon>
        <taxon>Saliceae</taxon>
        <taxon>Populus</taxon>
    </lineage>
</organism>
<accession>A0ACC4AJV7</accession>
<dbReference type="EMBL" id="RCHU02000018">
    <property type="protein sequence ID" value="KAL3566460.1"/>
    <property type="molecule type" value="Genomic_DNA"/>
</dbReference>
<name>A0ACC4AJV7_POPAL</name>
<proteinExistence type="predicted"/>
<comment type="caution">
    <text evidence="1">The sequence shown here is derived from an EMBL/GenBank/DDBJ whole genome shotgun (WGS) entry which is preliminary data.</text>
</comment>
<dbReference type="Proteomes" id="UP000309997">
    <property type="component" value="Unassembled WGS sequence"/>
</dbReference>
<keyword evidence="2" id="KW-1185">Reference proteome</keyword>
<reference evidence="1 2" key="1">
    <citation type="journal article" date="2024" name="Plant Biotechnol. J.">
        <title>Genome and CRISPR/Cas9 system of a widespread forest tree (Populus alba) in the world.</title>
        <authorList>
            <person name="Liu Y.J."/>
            <person name="Jiang P.F."/>
            <person name="Han X.M."/>
            <person name="Li X.Y."/>
            <person name="Wang H.M."/>
            <person name="Wang Y.J."/>
            <person name="Wang X.X."/>
            <person name="Zeng Q.Y."/>
        </authorList>
    </citation>
    <scope>NUCLEOTIDE SEQUENCE [LARGE SCALE GENOMIC DNA]</scope>
    <source>
        <strain evidence="2">cv. PAL-ZL1</strain>
    </source>
</reference>
<protein>
    <submittedName>
        <fullName evidence="1">Uncharacterized protein</fullName>
    </submittedName>
</protein>